<dbReference type="OrthoDB" id="6058508at2"/>
<dbReference type="Pfam" id="PF13020">
    <property type="entry name" value="NOV_C"/>
    <property type="match status" value="1"/>
</dbReference>
<feature type="domain" description="Protein NO VEIN C-terminal" evidence="1">
    <location>
        <begin position="202"/>
        <end position="292"/>
    </location>
</feature>
<keyword evidence="3" id="KW-1185">Reference proteome</keyword>
<dbReference type="InterPro" id="IPR024975">
    <property type="entry name" value="NOV_C"/>
</dbReference>
<dbReference type="EMBL" id="CP029077">
    <property type="protein sequence ID" value="QED22987.1"/>
    <property type="molecule type" value="Genomic_DNA"/>
</dbReference>
<proteinExistence type="predicted"/>
<evidence type="ECO:0000313" key="3">
    <source>
        <dbReference type="Proteomes" id="UP000321934"/>
    </source>
</evidence>
<protein>
    <recommendedName>
        <fullName evidence="1">Protein NO VEIN C-terminal domain-containing protein</fullName>
    </recommendedName>
</protein>
<dbReference type="RefSeq" id="WP_146820292.1">
    <property type="nucleotide sequence ID" value="NZ_CP029077.1"/>
</dbReference>
<organism evidence="2 3">
    <name type="scientific">Candidatus Deianiraea vastatrix</name>
    <dbReference type="NCBI Taxonomy" id="2163644"/>
    <lineage>
        <taxon>Bacteria</taxon>
        <taxon>Pseudomonadati</taxon>
        <taxon>Pseudomonadota</taxon>
        <taxon>Alphaproteobacteria</taxon>
        <taxon>Rickettsiales</taxon>
        <taxon>Candidatus Deianiraeaceae</taxon>
        <taxon>Candidatus Deianiraea</taxon>
    </lineage>
</organism>
<dbReference type="Proteomes" id="UP000321934">
    <property type="component" value="Chromosome"/>
</dbReference>
<name>A0A5B8XGB2_9RICK</name>
<sequence length="357" mass="41800">MDIQFFEIHSESKVAYKELSNADLGLGTSHQTHIGLYDDTLTFLDNTEEKQAIFIFQNNADILDMYFDRISNPDGTFRSPKIKTGGRNSVSVTSVIRDKCQANPVTKWYLLWFGLSNNMPVFCLFDSESEIYKFLPKDKKSGRLREWGNVMNLLQNIVNISSIHIQKEIETASQIGSINQKFKIYDIERAQKIFKEIGRKGEELINNYLDTLLHSKQISHYKWCNASIESGMPYDFHLQDKFDKVHYIDVKSTSYDFEQKIIFSSQEIEFVNKNQEYCYDIYRVYNLNDSDNILFRECNNSKDYMSQMSTKIDLFRNNIVQSMQTDLQQLKLAISPNNNLFQFNEKPIKLINQVLDK</sequence>
<accession>A0A5B8XGB2</accession>
<gene>
    <name evidence="2" type="ORF">Deia_00179</name>
</gene>
<evidence type="ECO:0000259" key="1">
    <source>
        <dbReference type="Pfam" id="PF13020"/>
    </source>
</evidence>
<dbReference type="AlphaFoldDB" id="A0A5B8XGB2"/>
<reference evidence="2 3" key="1">
    <citation type="journal article" date="2019" name="ISME J.">
        <title>Deianiraea, an extracellular bacterium associated with the ciliate Paramecium, suggests an alternative scenario for the evolution of Rickettsiales.</title>
        <authorList>
            <person name="Castelli M."/>
            <person name="Sabaneyeva E."/>
            <person name="Lanzoni O."/>
            <person name="Lebedeva N."/>
            <person name="Floriano A.M."/>
            <person name="Gaiarsa S."/>
            <person name="Benken K."/>
            <person name="Modeo L."/>
            <person name="Bandi C."/>
            <person name="Potekhin A."/>
            <person name="Sassera D."/>
            <person name="Petroni G."/>
        </authorList>
    </citation>
    <scope>NUCLEOTIDE SEQUENCE [LARGE SCALE GENOMIC DNA]</scope>
    <source>
        <strain evidence="2">CyL4-1</strain>
    </source>
</reference>
<evidence type="ECO:0000313" key="2">
    <source>
        <dbReference type="EMBL" id="QED22987.1"/>
    </source>
</evidence>